<dbReference type="InterPro" id="IPR002401">
    <property type="entry name" value="Cyt_P450_E_grp-I"/>
</dbReference>
<reference evidence="10" key="1">
    <citation type="submission" date="2023-03" db="EMBL/GenBank/DDBJ databases">
        <title>Massive genome expansion in bonnet fungi (Mycena s.s.) driven by repeated elements and novel gene families across ecological guilds.</title>
        <authorList>
            <consortium name="Lawrence Berkeley National Laboratory"/>
            <person name="Harder C.B."/>
            <person name="Miyauchi S."/>
            <person name="Viragh M."/>
            <person name="Kuo A."/>
            <person name="Thoen E."/>
            <person name="Andreopoulos B."/>
            <person name="Lu D."/>
            <person name="Skrede I."/>
            <person name="Drula E."/>
            <person name="Henrissat B."/>
            <person name="Morin E."/>
            <person name="Kohler A."/>
            <person name="Barry K."/>
            <person name="LaButti K."/>
            <person name="Morin E."/>
            <person name="Salamov A."/>
            <person name="Lipzen A."/>
            <person name="Mereny Z."/>
            <person name="Hegedus B."/>
            <person name="Baldrian P."/>
            <person name="Stursova M."/>
            <person name="Weitz H."/>
            <person name="Taylor A."/>
            <person name="Grigoriev I.V."/>
            <person name="Nagy L.G."/>
            <person name="Martin F."/>
            <person name="Kauserud H."/>
        </authorList>
    </citation>
    <scope>NUCLEOTIDE SEQUENCE</scope>
    <source>
        <strain evidence="10">CBHHK067</strain>
    </source>
</reference>
<evidence type="ECO:0000313" key="10">
    <source>
        <dbReference type="EMBL" id="KAJ7695434.1"/>
    </source>
</evidence>
<keyword evidence="6" id="KW-0560">Oxidoreductase</keyword>
<dbReference type="SUPFAM" id="SSF48264">
    <property type="entry name" value="Cytochrome P450"/>
    <property type="match status" value="1"/>
</dbReference>
<comment type="cofactor">
    <cofactor evidence="1 9">
        <name>heme</name>
        <dbReference type="ChEBI" id="CHEBI:30413"/>
    </cofactor>
</comment>
<dbReference type="Proteomes" id="UP001221757">
    <property type="component" value="Unassembled WGS sequence"/>
</dbReference>
<dbReference type="GO" id="GO:0020037">
    <property type="term" value="F:heme binding"/>
    <property type="evidence" value="ECO:0007669"/>
    <property type="project" value="InterPro"/>
</dbReference>
<keyword evidence="4 9" id="KW-0349">Heme</keyword>
<keyword evidence="11" id="KW-1185">Reference proteome</keyword>
<dbReference type="PRINTS" id="PR00463">
    <property type="entry name" value="EP450I"/>
</dbReference>
<keyword evidence="5 9" id="KW-0479">Metal-binding</keyword>
<evidence type="ECO:0000313" key="11">
    <source>
        <dbReference type="Proteomes" id="UP001221757"/>
    </source>
</evidence>
<evidence type="ECO:0000256" key="9">
    <source>
        <dbReference type="PIRSR" id="PIRSR602401-1"/>
    </source>
</evidence>
<feature type="binding site" description="axial binding residue" evidence="9">
    <location>
        <position position="436"/>
    </location>
    <ligand>
        <name>heme</name>
        <dbReference type="ChEBI" id="CHEBI:30413"/>
    </ligand>
    <ligandPart>
        <name>Fe</name>
        <dbReference type="ChEBI" id="CHEBI:18248"/>
    </ligandPart>
</feature>
<proteinExistence type="inferred from homology"/>
<protein>
    <submittedName>
        <fullName evidence="10">CyP450 monooxygenase</fullName>
    </submittedName>
</protein>
<gene>
    <name evidence="10" type="ORF">B0H17DRAFT_1055881</name>
</gene>
<dbReference type="EMBL" id="JARKIE010000038">
    <property type="protein sequence ID" value="KAJ7695434.1"/>
    <property type="molecule type" value="Genomic_DNA"/>
</dbReference>
<comment type="pathway">
    <text evidence="2">Secondary metabolite biosynthesis.</text>
</comment>
<accession>A0AAD7DN61</accession>
<evidence type="ECO:0000256" key="5">
    <source>
        <dbReference type="ARBA" id="ARBA00022723"/>
    </source>
</evidence>
<dbReference type="InterPro" id="IPR036396">
    <property type="entry name" value="Cyt_P450_sf"/>
</dbReference>
<sequence length="529" mass="59260">MSDIAKVVALVSITGVVLKTIFDRSRNATRGLPYPPGPKAKPIIGNMLDIPQTLPWLTYSDWAKRYGDIMHITILGAHIIVINSAEVATELLEKRSGNYSSRPDIPVMHMNGWMMNMGLKGYNDEWRRDRRILHQRFRRDAAPTLHPIELAKTQELLINLLETPNDFTTHFKTFPTSIMMYLLYGHQISAHDPLVEITYEALGMFSGSVVPGTLIVNVFPFLRHFPPWFPGLVALNDLCARSRLLLGKMQDIPFYSVKKHMADDNAVPSWVSELLERNGEAAVPEDNIKALGAITLAAAMETTLSALRAFIHMMVLHPEIQDKAQAEIDAAIGDKRLPNFDDRESLPYIDALYRELMRFHGPAPLGVPHSSSQDDVYNGFFIPAGSTIMYNQWAMCRDERVYPNPEEFKPERFIAADGTLITENFPPTYGFGRRACAGKSMADASVWVAIASILAVFRITKAKDSAGNIIEVPDEYIDGLVTAPVPFECAITPRSETARKLVTETPPLKLHSNPMYYEEKTSTYGPINL</sequence>
<dbReference type="GO" id="GO:0016705">
    <property type="term" value="F:oxidoreductase activity, acting on paired donors, with incorporation or reduction of molecular oxygen"/>
    <property type="evidence" value="ECO:0007669"/>
    <property type="project" value="InterPro"/>
</dbReference>
<evidence type="ECO:0000256" key="2">
    <source>
        <dbReference type="ARBA" id="ARBA00005179"/>
    </source>
</evidence>
<keyword evidence="8 10" id="KW-0503">Monooxygenase</keyword>
<evidence type="ECO:0000256" key="4">
    <source>
        <dbReference type="ARBA" id="ARBA00022617"/>
    </source>
</evidence>
<evidence type="ECO:0000256" key="7">
    <source>
        <dbReference type="ARBA" id="ARBA00023004"/>
    </source>
</evidence>
<dbReference type="Gene3D" id="1.10.630.10">
    <property type="entry name" value="Cytochrome P450"/>
    <property type="match status" value="1"/>
</dbReference>
<comment type="caution">
    <text evidence="10">The sequence shown here is derived from an EMBL/GenBank/DDBJ whole genome shotgun (WGS) entry which is preliminary data.</text>
</comment>
<dbReference type="GO" id="GO:0005506">
    <property type="term" value="F:iron ion binding"/>
    <property type="evidence" value="ECO:0007669"/>
    <property type="project" value="InterPro"/>
</dbReference>
<dbReference type="AlphaFoldDB" id="A0AAD7DN61"/>
<evidence type="ECO:0000256" key="6">
    <source>
        <dbReference type="ARBA" id="ARBA00023002"/>
    </source>
</evidence>
<dbReference type="InterPro" id="IPR050364">
    <property type="entry name" value="Cytochrome_P450_fung"/>
</dbReference>
<comment type="similarity">
    <text evidence="3">Belongs to the cytochrome P450 family.</text>
</comment>
<dbReference type="PANTHER" id="PTHR46300">
    <property type="entry name" value="P450, PUTATIVE (EUROFUNG)-RELATED-RELATED"/>
    <property type="match status" value="1"/>
</dbReference>
<dbReference type="InterPro" id="IPR001128">
    <property type="entry name" value="Cyt_P450"/>
</dbReference>
<evidence type="ECO:0000256" key="1">
    <source>
        <dbReference type="ARBA" id="ARBA00001971"/>
    </source>
</evidence>
<dbReference type="PANTHER" id="PTHR46300:SF7">
    <property type="entry name" value="P450, PUTATIVE (EUROFUNG)-RELATED"/>
    <property type="match status" value="1"/>
</dbReference>
<dbReference type="GO" id="GO:0004497">
    <property type="term" value="F:monooxygenase activity"/>
    <property type="evidence" value="ECO:0007669"/>
    <property type="project" value="UniProtKB-KW"/>
</dbReference>
<keyword evidence="7 9" id="KW-0408">Iron</keyword>
<dbReference type="CDD" id="cd11065">
    <property type="entry name" value="CYP64-like"/>
    <property type="match status" value="1"/>
</dbReference>
<evidence type="ECO:0000256" key="3">
    <source>
        <dbReference type="ARBA" id="ARBA00010617"/>
    </source>
</evidence>
<name>A0AAD7DN61_MYCRO</name>
<evidence type="ECO:0000256" key="8">
    <source>
        <dbReference type="ARBA" id="ARBA00023033"/>
    </source>
</evidence>
<organism evidence="10 11">
    <name type="scientific">Mycena rosella</name>
    <name type="common">Pink bonnet</name>
    <name type="synonym">Agaricus rosellus</name>
    <dbReference type="NCBI Taxonomy" id="1033263"/>
    <lineage>
        <taxon>Eukaryota</taxon>
        <taxon>Fungi</taxon>
        <taxon>Dikarya</taxon>
        <taxon>Basidiomycota</taxon>
        <taxon>Agaricomycotina</taxon>
        <taxon>Agaricomycetes</taxon>
        <taxon>Agaricomycetidae</taxon>
        <taxon>Agaricales</taxon>
        <taxon>Marasmiineae</taxon>
        <taxon>Mycenaceae</taxon>
        <taxon>Mycena</taxon>
    </lineage>
</organism>
<dbReference type="Pfam" id="PF00067">
    <property type="entry name" value="p450"/>
    <property type="match status" value="1"/>
</dbReference>